<comment type="caution">
    <text evidence="1">The sequence shown here is derived from an EMBL/GenBank/DDBJ whole genome shotgun (WGS) entry which is preliminary data.</text>
</comment>
<gene>
    <name evidence="1" type="ORF">ACFOHJ_17855</name>
</gene>
<organism evidence="1 2">
    <name type="scientific">Aquamicrobium soli</name>
    <dbReference type="NCBI Taxonomy" id="1811518"/>
    <lineage>
        <taxon>Bacteria</taxon>
        <taxon>Pseudomonadati</taxon>
        <taxon>Pseudomonadota</taxon>
        <taxon>Alphaproteobacteria</taxon>
        <taxon>Hyphomicrobiales</taxon>
        <taxon>Phyllobacteriaceae</taxon>
        <taxon>Aquamicrobium</taxon>
    </lineage>
</organism>
<proteinExistence type="predicted"/>
<keyword evidence="2" id="KW-1185">Reference proteome</keyword>
<evidence type="ECO:0000313" key="2">
    <source>
        <dbReference type="Proteomes" id="UP001595583"/>
    </source>
</evidence>
<dbReference type="Proteomes" id="UP001595583">
    <property type="component" value="Unassembled WGS sequence"/>
</dbReference>
<name>A0ABV7KGH4_9HYPH</name>
<accession>A0ABV7KGH4</accession>
<protein>
    <submittedName>
        <fullName evidence="1">Uncharacterized protein</fullName>
    </submittedName>
</protein>
<dbReference type="EMBL" id="JBHRTK010000016">
    <property type="protein sequence ID" value="MFC3208091.1"/>
    <property type="molecule type" value="Genomic_DNA"/>
</dbReference>
<dbReference type="RefSeq" id="WP_378222901.1">
    <property type="nucleotide sequence ID" value="NZ_JBHRTK010000016.1"/>
</dbReference>
<sequence length="60" mass="7098">MFARLAIIIVAPVVLDWTYVSTFWREVKSAPWYAWNACKQEMPAIRASWRAKSINPENWK</sequence>
<reference evidence="2" key="1">
    <citation type="journal article" date="2019" name="Int. J. Syst. Evol. Microbiol.">
        <title>The Global Catalogue of Microorganisms (GCM) 10K type strain sequencing project: providing services to taxonomists for standard genome sequencing and annotation.</title>
        <authorList>
            <consortium name="The Broad Institute Genomics Platform"/>
            <consortium name="The Broad Institute Genome Sequencing Center for Infectious Disease"/>
            <person name="Wu L."/>
            <person name="Ma J."/>
        </authorList>
    </citation>
    <scope>NUCLEOTIDE SEQUENCE [LARGE SCALE GENOMIC DNA]</scope>
    <source>
        <strain evidence="2">KCTC 52165</strain>
    </source>
</reference>
<evidence type="ECO:0000313" key="1">
    <source>
        <dbReference type="EMBL" id="MFC3208091.1"/>
    </source>
</evidence>